<evidence type="ECO:0000313" key="1">
    <source>
        <dbReference type="EMBL" id="QOY87115.1"/>
    </source>
</evidence>
<dbReference type="KEGG" id="pfer:IRI77_30775"/>
<keyword evidence="1" id="KW-0808">Transferase</keyword>
<name>A0A7S7SKJ8_PALFE</name>
<proteinExistence type="predicted"/>
<organism evidence="1 2">
    <name type="scientific">Paludibaculum fermentans</name>
    <dbReference type="NCBI Taxonomy" id="1473598"/>
    <lineage>
        <taxon>Bacteria</taxon>
        <taxon>Pseudomonadati</taxon>
        <taxon>Acidobacteriota</taxon>
        <taxon>Terriglobia</taxon>
        <taxon>Bryobacterales</taxon>
        <taxon>Bryobacteraceae</taxon>
        <taxon>Paludibaculum</taxon>
    </lineage>
</organism>
<dbReference type="EMBL" id="CP063849">
    <property type="protein sequence ID" value="QOY87115.1"/>
    <property type="molecule type" value="Genomic_DNA"/>
</dbReference>
<keyword evidence="2" id="KW-1185">Reference proteome</keyword>
<dbReference type="Proteomes" id="UP000593892">
    <property type="component" value="Chromosome"/>
</dbReference>
<evidence type="ECO:0000313" key="2">
    <source>
        <dbReference type="Proteomes" id="UP000593892"/>
    </source>
</evidence>
<reference evidence="1 2" key="1">
    <citation type="submission" date="2020-10" db="EMBL/GenBank/DDBJ databases">
        <title>Complete genome sequence of Paludibaculum fermentans P105T, a facultatively anaerobic acidobacterium capable of dissimilatory Fe(III) reduction.</title>
        <authorList>
            <person name="Dedysh S.N."/>
            <person name="Beletsky A.V."/>
            <person name="Kulichevskaya I.S."/>
            <person name="Mardanov A.V."/>
            <person name="Ravin N.V."/>
        </authorList>
    </citation>
    <scope>NUCLEOTIDE SEQUENCE [LARGE SCALE GENOMIC DNA]</scope>
    <source>
        <strain evidence="1 2">P105</strain>
    </source>
</reference>
<accession>A0A7S7SKJ8</accession>
<dbReference type="AlphaFoldDB" id="A0A7S7SKJ8"/>
<dbReference type="GO" id="GO:0016740">
    <property type="term" value="F:transferase activity"/>
    <property type="evidence" value="ECO:0007669"/>
    <property type="project" value="UniProtKB-KW"/>
</dbReference>
<gene>
    <name evidence="1" type="ORF">IRI77_30775</name>
</gene>
<dbReference type="RefSeq" id="WP_194448784.1">
    <property type="nucleotide sequence ID" value="NZ_CP063849.1"/>
</dbReference>
<protein>
    <submittedName>
        <fullName evidence="1">Acetyltransferase</fullName>
    </submittedName>
</protein>
<sequence>MAVLEARETRKDLPCIVTPAKPVLGFDLKFHSGFDISVPLKELSGSENLLTILFRVTSNEKKEEPVYFSQKIRVPSVDADAKGDAYLQGTFDIGEGKYQVDWLMRDRSERVCASFWESEAALPVKDKALSMSMAANEIAASDKEEFLDEPPVDRSGAEALVSVKVLVNFAPQNSTASTLQPADTTALVSILRSIQRDPHIAKFSIVAFNLQEQRVLYRQDSTDHIDFPAIGEALKGLQLGRVNLAKLQQKNSETEFLGDLIRTEFKNEGSSPDALIFAGPKVMLAENVPADTLKVVDPAYPVFYMNYNLYPHLTPWRDSIGQAIRYFKGTEFTISRPRDLWFAVTEMVGKIVKFKAGKSAHTASSSRGLNEAALH</sequence>